<evidence type="ECO:0000313" key="2">
    <source>
        <dbReference type="EMBL" id="KAK6152954.1"/>
    </source>
</evidence>
<dbReference type="PANTHER" id="PTHR46354:SF4">
    <property type="entry name" value="PROTEIN DOG1-LIKE 3"/>
    <property type="match status" value="1"/>
</dbReference>
<reference evidence="2 3" key="1">
    <citation type="journal article" date="2021" name="Comput. Struct. Biotechnol. J.">
        <title>De novo genome assembly of the potent medicinal plant Rehmannia glutinosa using nanopore technology.</title>
        <authorList>
            <person name="Ma L."/>
            <person name="Dong C."/>
            <person name="Song C."/>
            <person name="Wang X."/>
            <person name="Zheng X."/>
            <person name="Niu Y."/>
            <person name="Chen S."/>
            <person name="Feng W."/>
        </authorList>
    </citation>
    <scope>NUCLEOTIDE SEQUENCE [LARGE SCALE GENOMIC DNA]</scope>
    <source>
        <strain evidence="2">DH-2019</strain>
    </source>
</reference>
<organism evidence="2 3">
    <name type="scientific">Rehmannia glutinosa</name>
    <name type="common">Chinese foxglove</name>
    <dbReference type="NCBI Taxonomy" id="99300"/>
    <lineage>
        <taxon>Eukaryota</taxon>
        <taxon>Viridiplantae</taxon>
        <taxon>Streptophyta</taxon>
        <taxon>Embryophyta</taxon>
        <taxon>Tracheophyta</taxon>
        <taxon>Spermatophyta</taxon>
        <taxon>Magnoliopsida</taxon>
        <taxon>eudicotyledons</taxon>
        <taxon>Gunneridae</taxon>
        <taxon>Pentapetalae</taxon>
        <taxon>asterids</taxon>
        <taxon>lamiids</taxon>
        <taxon>Lamiales</taxon>
        <taxon>Orobanchaceae</taxon>
        <taxon>Rehmannieae</taxon>
        <taxon>Rehmannia</taxon>
    </lineage>
</organism>
<gene>
    <name evidence="2" type="ORF">DH2020_012593</name>
</gene>
<keyword evidence="3" id="KW-1185">Reference proteome</keyword>
<protein>
    <recommendedName>
        <fullName evidence="1">DOG1 domain-containing protein</fullName>
    </recommendedName>
</protein>
<dbReference type="InterPro" id="IPR051886">
    <property type="entry name" value="Seed_Dev/Stress_Resp_Reg"/>
</dbReference>
<dbReference type="EMBL" id="JABTTQ020000006">
    <property type="protein sequence ID" value="KAK6152954.1"/>
    <property type="molecule type" value="Genomic_DNA"/>
</dbReference>
<dbReference type="Proteomes" id="UP001318860">
    <property type="component" value="Unassembled WGS sequence"/>
</dbReference>
<proteinExistence type="predicted"/>
<comment type="caution">
    <text evidence="2">The sequence shown here is derived from an EMBL/GenBank/DDBJ whole genome shotgun (WGS) entry which is preliminary data.</text>
</comment>
<evidence type="ECO:0000313" key="3">
    <source>
        <dbReference type="Proteomes" id="UP001318860"/>
    </source>
</evidence>
<sequence>MENDLINDAEERETFHAFFDRWLVEQNQHLEGLVTASKEIEQQPIDCNRIIRPKIAIEIEHYEQYYRAKSNWAKNHVLAMFNPSWRSSLEDAFMWIGGWRPSMAFHLLYSKCGIQLEANLGEMMRGVTTGDLGDLSQVNDLQKAVIREEKEITEKFARQQETVADSSMVELSHAVTEAMREGNQDRTVEDERVQATLGPKEEGLAAVLQSADDLRLKTLKQVVNILSPIQGVYFLIAAAELHLRLHEWGRKRDARHHQGGEDHHSQRN</sequence>
<dbReference type="PROSITE" id="PS51806">
    <property type="entry name" value="DOG1"/>
    <property type="match status" value="1"/>
</dbReference>
<feature type="domain" description="DOG1" evidence="1">
    <location>
        <begin position="12"/>
        <end position="255"/>
    </location>
</feature>
<accession>A0ABR0X302</accession>
<dbReference type="Pfam" id="PF14144">
    <property type="entry name" value="DOG1"/>
    <property type="match status" value="1"/>
</dbReference>
<evidence type="ECO:0000259" key="1">
    <source>
        <dbReference type="PROSITE" id="PS51806"/>
    </source>
</evidence>
<name>A0ABR0X302_REHGL</name>
<dbReference type="InterPro" id="IPR025422">
    <property type="entry name" value="TGA_domain"/>
</dbReference>
<dbReference type="PANTHER" id="PTHR46354">
    <property type="entry name" value="DOG1 DOMAIN-CONTAINING PROTEIN"/>
    <property type="match status" value="1"/>
</dbReference>